<reference evidence="2" key="1">
    <citation type="submission" date="2021-09" db="EMBL/GenBank/DDBJ databases">
        <title>The genome of Mauremys mutica provides insights into the evolution of semi-aquatic lifestyle.</title>
        <authorList>
            <person name="Gong S."/>
            <person name="Gao Y."/>
        </authorList>
    </citation>
    <scope>NUCLEOTIDE SEQUENCE</scope>
    <source>
        <strain evidence="2">MM-2020</strain>
        <tissue evidence="2">Muscle</tissue>
    </source>
</reference>
<feature type="transmembrane region" description="Helical" evidence="1">
    <location>
        <begin position="16"/>
        <end position="38"/>
    </location>
</feature>
<keyword evidence="1" id="KW-0472">Membrane</keyword>
<sequence length="158" mass="16803">MVRQALPRCMAYASHGWVRVLCAFVVIFTSLLLVQPVLGPGTREGRPMGGCTPVHSYTLSRIQQQCSLALSYPIAASSIPTDSSEQPSLGFPPALEGQELSFPFVSTEFQPPLARLLSYSTCGTAPMRVGTAASSGLGAYPVCTQHILAASAAIFIHY</sequence>
<dbReference type="EMBL" id="JAHDVG010000486">
    <property type="protein sequence ID" value="KAH1168163.1"/>
    <property type="molecule type" value="Genomic_DNA"/>
</dbReference>
<protein>
    <submittedName>
        <fullName evidence="2">Uncharacterized protein</fullName>
    </submittedName>
</protein>
<keyword evidence="3" id="KW-1185">Reference proteome</keyword>
<name>A0A9D4ARF0_9SAUR</name>
<gene>
    <name evidence="2" type="ORF">KIL84_003646</name>
</gene>
<comment type="caution">
    <text evidence="2">The sequence shown here is derived from an EMBL/GenBank/DDBJ whole genome shotgun (WGS) entry which is preliminary data.</text>
</comment>
<organism evidence="2 3">
    <name type="scientific">Mauremys mutica</name>
    <name type="common">yellowpond turtle</name>
    <dbReference type="NCBI Taxonomy" id="74926"/>
    <lineage>
        <taxon>Eukaryota</taxon>
        <taxon>Metazoa</taxon>
        <taxon>Chordata</taxon>
        <taxon>Craniata</taxon>
        <taxon>Vertebrata</taxon>
        <taxon>Euteleostomi</taxon>
        <taxon>Archelosauria</taxon>
        <taxon>Testudinata</taxon>
        <taxon>Testudines</taxon>
        <taxon>Cryptodira</taxon>
        <taxon>Durocryptodira</taxon>
        <taxon>Testudinoidea</taxon>
        <taxon>Geoemydidae</taxon>
        <taxon>Geoemydinae</taxon>
        <taxon>Mauremys</taxon>
    </lineage>
</organism>
<proteinExistence type="predicted"/>
<keyword evidence="1" id="KW-0812">Transmembrane</keyword>
<dbReference type="AlphaFoldDB" id="A0A9D4ARF0"/>
<dbReference type="Proteomes" id="UP000827986">
    <property type="component" value="Unassembled WGS sequence"/>
</dbReference>
<evidence type="ECO:0000256" key="1">
    <source>
        <dbReference type="SAM" id="Phobius"/>
    </source>
</evidence>
<accession>A0A9D4ARF0</accession>
<evidence type="ECO:0000313" key="2">
    <source>
        <dbReference type="EMBL" id="KAH1168163.1"/>
    </source>
</evidence>
<evidence type="ECO:0000313" key="3">
    <source>
        <dbReference type="Proteomes" id="UP000827986"/>
    </source>
</evidence>
<keyword evidence="1" id="KW-1133">Transmembrane helix</keyword>